<dbReference type="PANTHER" id="PTHR30632">
    <property type="entry name" value="MOLYBDATE-BINDING PERIPLASMIC PROTEIN"/>
    <property type="match status" value="1"/>
</dbReference>
<dbReference type="KEGG" id="csm:CSUB8521_0774"/>
<dbReference type="RefSeq" id="WP_039663579.1">
    <property type="nucleotide sequence ID" value="NZ_CP007772.1"/>
</dbReference>
<dbReference type="CDD" id="cd13519">
    <property type="entry name" value="PBP2_PEB3_AcfC"/>
    <property type="match status" value="1"/>
</dbReference>
<reference evidence="2 3" key="1">
    <citation type="journal article" date="2014" name="Genome Biol. Evol.">
        <title>Comparative Genomics of the Campylobacter lari Group.</title>
        <authorList>
            <person name="Miller W.G."/>
            <person name="Yee E."/>
            <person name="Chapman M.H."/>
            <person name="Smith T.P."/>
            <person name="Bono J.L."/>
            <person name="Huynh S."/>
            <person name="Parker C.T."/>
            <person name="Vandamme P."/>
            <person name="Luong K."/>
            <person name="Korlach J."/>
        </authorList>
    </citation>
    <scope>NUCLEOTIDE SEQUENCE [LARGE SCALE GENOMIC DNA]</scope>
    <source>
        <strain evidence="2 3">LMG 24374</strain>
    </source>
</reference>
<gene>
    <name evidence="2" type="ORF">CSUB8521_0774</name>
</gene>
<dbReference type="Gene3D" id="3.40.190.10">
    <property type="entry name" value="Periplasmic binding protein-like II"/>
    <property type="match status" value="2"/>
</dbReference>
<evidence type="ECO:0000313" key="2">
    <source>
        <dbReference type="EMBL" id="AJC90623.1"/>
    </source>
</evidence>
<protein>
    <submittedName>
        <fullName evidence="2">Major antigenic peptide PEB2</fullName>
    </submittedName>
</protein>
<dbReference type="InterPro" id="IPR050682">
    <property type="entry name" value="ModA/WtpA"/>
</dbReference>
<evidence type="ECO:0000313" key="3">
    <source>
        <dbReference type="Proteomes" id="UP000031135"/>
    </source>
</evidence>
<keyword evidence="1" id="KW-0732">Signal</keyword>
<feature type="signal peptide" evidence="1">
    <location>
        <begin position="1"/>
        <end position="17"/>
    </location>
</feature>
<organism evidence="2 3">
    <name type="scientific">Campylobacter subantarcticus LMG 24374</name>
    <dbReference type="NCBI Taxonomy" id="1388751"/>
    <lineage>
        <taxon>Bacteria</taxon>
        <taxon>Pseudomonadati</taxon>
        <taxon>Campylobacterota</taxon>
        <taxon>Epsilonproteobacteria</taxon>
        <taxon>Campylobacterales</taxon>
        <taxon>Campylobacteraceae</taxon>
        <taxon>Campylobacter</taxon>
    </lineage>
</organism>
<dbReference type="OrthoDB" id="9802127at2"/>
<accession>A0A0A8H907</accession>
<dbReference type="Pfam" id="PF13531">
    <property type="entry name" value="SBP_bac_11"/>
    <property type="match status" value="1"/>
</dbReference>
<dbReference type="PANTHER" id="PTHR30632:SF0">
    <property type="entry name" value="SULFATE-BINDING PROTEIN"/>
    <property type="match status" value="1"/>
</dbReference>
<sequence length="247" mass="27694">MKKILFVSLIAAAALNAEILVYGPGGPAPVLKELAKEFEAKNGEKVIINAGPTPKWIKQAKKDADIIYSGNTSMMDGFIKAMPKQIKIEDVRVLNARGSGMIVRANNPKKIKKFEDLLKDDVNVMVVDGAGQVGLYEDMALKTGKIENLKKLRKNIKVYAKNSKEAVDEWKNNKNIDALIIWTHWIKAVGEKENRFIKADKISIIYRAAEIVPTQKGLKNPKVAEFIQFTQSKEAQKVWEKEGWMAK</sequence>
<dbReference type="GO" id="GO:0015689">
    <property type="term" value="P:molybdate ion transport"/>
    <property type="evidence" value="ECO:0007669"/>
    <property type="project" value="TreeGrafter"/>
</dbReference>
<dbReference type="SUPFAM" id="SSF53850">
    <property type="entry name" value="Periplasmic binding protein-like II"/>
    <property type="match status" value="1"/>
</dbReference>
<dbReference type="GO" id="GO:0030973">
    <property type="term" value="F:molybdate ion binding"/>
    <property type="evidence" value="ECO:0007669"/>
    <property type="project" value="TreeGrafter"/>
</dbReference>
<evidence type="ECO:0000256" key="1">
    <source>
        <dbReference type="SAM" id="SignalP"/>
    </source>
</evidence>
<name>A0A0A8H907_9BACT</name>
<feature type="chain" id="PRO_5002037832" evidence="1">
    <location>
        <begin position="18"/>
        <end position="247"/>
    </location>
</feature>
<dbReference type="Proteomes" id="UP000031135">
    <property type="component" value="Chromosome"/>
</dbReference>
<dbReference type="EMBL" id="CP007772">
    <property type="protein sequence ID" value="AJC90623.1"/>
    <property type="molecule type" value="Genomic_DNA"/>
</dbReference>
<dbReference type="AlphaFoldDB" id="A0A0A8H907"/>
<dbReference type="HOGENOM" id="CLU_084206_0_0_7"/>
<proteinExistence type="predicted"/>